<sequence>MHISAVLAFVCLAVGVAPSFSLPSSSNRGDPRWGHNERAERQRDELLRNTQANDGHSNTQAGHDQSMPTNVAPLPSISVRGDPRWGYNDRAELQRTSLLRNTSGDNVPGPASGREPGQAGPK</sequence>
<protein>
    <submittedName>
        <fullName evidence="1">Uncharacterized protein</fullName>
    </submittedName>
</protein>
<gene>
    <name evidence="1" type="ORF">F5148DRAFT_1232641</name>
</gene>
<accession>A0ACC0TYL8</accession>
<keyword evidence="2" id="KW-1185">Reference proteome</keyword>
<organism evidence="1 2">
    <name type="scientific">Russula earlei</name>
    <dbReference type="NCBI Taxonomy" id="71964"/>
    <lineage>
        <taxon>Eukaryota</taxon>
        <taxon>Fungi</taxon>
        <taxon>Dikarya</taxon>
        <taxon>Basidiomycota</taxon>
        <taxon>Agaricomycotina</taxon>
        <taxon>Agaricomycetes</taxon>
        <taxon>Russulales</taxon>
        <taxon>Russulaceae</taxon>
        <taxon>Russula</taxon>
    </lineage>
</organism>
<name>A0ACC0TYL8_9AGAM</name>
<dbReference type="Proteomes" id="UP001207468">
    <property type="component" value="Unassembled WGS sequence"/>
</dbReference>
<evidence type="ECO:0000313" key="2">
    <source>
        <dbReference type="Proteomes" id="UP001207468"/>
    </source>
</evidence>
<comment type="caution">
    <text evidence="1">The sequence shown here is derived from an EMBL/GenBank/DDBJ whole genome shotgun (WGS) entry which is preliminary data.</text>
</comment>
<proteinExistence type="predicted"/>
<reference evidence="1" key="1">
    <citation type="submission" date="2021-03" db="EMBL/GenBank/DDBJ databases">
        <title>Evolutionary priming and transition to the ectomycorrhizal habit in an iconic lineage of mushroom-forming fungi: is preadaptation a requirement?</title>
        <authorList>
            <consortium name="DOE Joint Genome Institute"/>
            <person name="Looney B.P."/>
            <person name="Miyauchi S."/>
            <person name="Morin E."/>
            <person name="Drula E."/>
            <person name="Courty P.E."/>
            <person name="Chicoki N."/>
            <person name="Fauchery L."/>
            <person name="Kohler A."/>
            <person name="Kuo A."/>
            <person name="LaButti K."/>
            <person name="Pangilinan J."/>
            <person name="Lipzen A."/>
            <person name="Riley R."/>
            <person name="Andreopoulos W."/>
            <person name="He G."/>
            <person name="Johnson J."/>
            <person name="Barry K.W."/>
            <person name="Grigoriev I.V."/>
            <person name="Nagy L."/>
            <person name="Hibbett D."/>
            <person name="Henrissat B."/>
            <person name="Matheny P.B."/>
            <person name="Labbe J."/>
            <person name="Martin A.F."/>
        </authorList>
    </citation>
    <scope>NUCLEOTIDE SEQUENCE</scope>
    <source>
        <strain evidence="1">BPL698</strain>
    </source>
</reference>
<dbReference type="EMBL" id="JAGFNK010000299">
    <property type="protein sequence ID" value="KAI9453578.1"/>
    <property type="molecule type" value="Genomic_DNA"/>
</dbReference>
<evidence type="ECO:0000313" key="1">
    <source>
        <dbReference type="EMBL" id="KAI9453578.1"/>
    </source>
</evidence>